<reference evidence="2 3" key="1">
    <citation type="journal article" date="2012" name="J. Bacteriol.">
        <title>Draft Genome Sequence of Agrobacterium albertimagni Strain AOL15.</title>
        <authorList>
            <person name="Trimble W.L."/>
            <person name="Phung le T."/>
            <person name="Meyer F."/>
            <person name="Gilbert J.A."/>
            <person name="Silver S."/>
        </authorList>
    </citation>
    <scope>NUCLEOTIDE SEQUENCE [LARGE SCALE GENOMIC DNA]</scope>
    <source>
        <strain evidence="2 3">AOL15</strain>
    </source>
</reference>
<sequence length="399" mass="44882">MLYDCFLCHAKEDKQFTDDLYLALRRAGLNPWMDKPPQPYEDFGISYGADWDHSIRTAIKNSALFLAILSSVSVGKRGYVQREYKLALDAMAEIPHGSIYLLPILIDECKIPDIKLDGVKFNSYQAMELHNKDLNKLVRYVTSLCEPRRREDIYHFKAQSASDLVNAVSSNCQISLAPEIGLSSATSLSGLNFRFVRSFDGLGLEIHNVDGFSIVSEQTERAHLSIEPRYANVLTFRGCTNLRLVNLKLGHFPEEGYCTGGVLEFSGCENVVIDNCEMYGCGTFGLKFDGCSNVYVNNSIIRDCCYGIADINNSSNLMFDGLRAFNNREFYGFSIVGSRDVTFRRADVLMNNVKGDLFEVIDSELIKIQNSHIVDNSYSHFSKSEQSIEIVDTLISDKI</sequence>
<dbReference type="InterPro" id="IPR035897">
    <property type="entry name" value="Toll_tir_struct_dom_sf"/>
</dbReference>
<dbReference type="PROSITE" id="PS50104">
    <property type="entry name" value="TIR"/>
    <property type="match status" value="1"/>
</dbReference>
<dbReference type="Pfam" id="PF13229">
    <property type="entry name" value="Beta_helix"/>
    <property type="match status" value="1"/>
</dbReference>
<dbReference type="SMART" id="SM00710">
    <property type="entry name" value="PbH1"/>
    <property type="match status" value="4"/>
</dbReference>
<feature type="domain" description="TIR" evidence="1">
    <location>
        <begin position="1"/>
        <end position="164"/>
    </location>
</feature>
<dbReference type="SMART" id="SM00255">
    <property type="entry name" value="TIR"/>
    <property type="match status" value="1"/>
</dbReference>
<dbReference type="PATRIC" id="fig|1156935.5.peg.3698"/>
<dbReference type="InterPro" id="IPR006626">
    <property type="entry name" value="PbH1"/>
</dbReference>
<evidence type="ECO:0000259" key="1">
    <source>
        <dbReference type="PROSITE" id="PS50104"/>
    </source>
</evidence>
<dbReference type="eggNOG" id="COG1262">
    <property type="taxonomic scope" value="Bacteria"/>
</dbReference>
<dbReference type="SUPFAM" id="SSF52200">
    <property type="entry name" value="Toll/Interleukin receptor TIR domain"/>
    <property type="match status" value="1"/>
</dbReference>
<protein>
    <submittedName>
        <fullName evidence="2">TIR protein</fullName>
    </submittedName>
</protein>
<dbReference type="EMBL" id="ALJF01000013">
    <property type="protein sequence ID" value="EKF58551.1"/>
    <property type="molecule type" value="Genomic_DNA"/>
</dbReference>
<evidence type="ECO:0000313" key="3">
    <source>
        <dbReference type="Proteomes" id="UP000007123"/>
    </source>
</evidence>
<organism evidence="2 3">
    <name type="scientific">Agrobacterium albertimagni AOL15</name>
    <dbReference type="NCBI Taxonomy" id="1156935"/>
    <lineage>
        <taxon>Bacteria</taxon>
        <taxon>Pseudomonadati</taxon>
        <taxon>Pseudomonadota</taxon>
        <taxon>Alphaproteobacteria</taxon>
        <taxon>Hyphomicrobiales</taxon>
        <taxon>Rhizobiaceae</taxon>
        <taxon>Rhizobium/Agrobacterium group</taxon>
        <taxon>Agrobacterium</taxon>
    </lineage>
</organism>
<accession>K2QBZ1</accession>
<proteinExistence type="predicted"/>
<dbReference type="RefSeq" id="WP_006727626.1">
    <property type="nucleotide sequence ID" value="NZ_ALJF01000013.1"/>
</dbReference>
<dbReference type="InterPro" id="IPR012334">
    <property type="entry name" value="Pectin_lyas_fold"/>
</dbReference>
<dbReference type="Proteomes" id="UP000007123">
    <property type="component" value="Unassembled WGS sequence"/>
</dbReference>
<dbReference type="SUPFAM" id="SSF51126">
    <property type="entry name" value="Pectin lyase-like"/>
    <property type="match status" value="1"/>
</dbReference>
<dbReference type="OrthoDB" id="128986at2"/>
<gene>
    <name evidence="2" type="ORF">QWE_18163</name>
</gene>
<keyword evidence="3" id="KW-1185">Reference proteome</keyword>
<dbReference type="Gene3D" id="2.160.20.10">
    <property type="entry name" value="Single-stranded right-handed beta-helix, Pectin lyase-like"/>
    <property type="match status" value="1"/>
</dbReference>
<dbReference type="STRING" id="1156935.QWE_18163"/>
<comment type="caution">
    <text evidence="2">The sequence shown here is derived from an EMBL/GenBank/DDBJ whole genome shotgun (WGS) entry which is preliminary data.</text>
</comment>
<dbReference type="InterPro" id="IPR039448">
    <property type="entry name" value="Beta_helix"/>
</dbReference>
<dbReference type="Gene3D" id="3.40.50.10140">
    <property type="entry name" value="Toll/interleukin-1 receptor homology (TIR) domain"/>
    <property type="match status" value="1"/>
</dbReference>
<dbReference type="Pfam" id="PF13676">
    <property type="entry name" value="TIR_2"/>
    <property type="match status" value="1"/>
</dbReference>
<name>K2QBZ1_9HYPH</name>
<dbReference type="AlphaFoldDB" id="K2QBZ1"/>
<evidence type="ECO:0000313" key="2">
    <source>
        <dbReference type="EMBL" id="EKF58551.1"/>
    </source>
</evidence>
<dbReference type="InterPro" id="IPR000157">
    <property type="entry name" value="TIR_dom"/>
</dbReference>
<dbReference type="InterPro" id="IPR011050">
    <property type="entry name" value="Pectin_lyase_fold/virulence"/>
</dbReference>
<dbReference type="GO" id="GO:0007165">
    <property type="term" value="P:signal transduction"/>
    <property type="evidence" value="ECO:0007669"/>
    <property type="project" value="InterPro"/>
</dbReference>